<dbReference type="InterPro" id="IPR036641">
    <property type="entry name" value="HPT_dom_sf"/>
</dbReference>
<dbReference type="AlphaFoldDB" id="A0A1H4LB38"/>
<evidence type="ECO:0008006" key="3">
    <source>
        <dbReference type="Google" id="ProtNLM"/>
    </source>
</evidence>
<proteinExistence type="predicted"/>
<name>A0A1H4LB38_9PSED</name>
<evidence type="ECO:0000313" key="2">
    <source>
        <dbReference type="Proteomes" id="UP000198982"/>
    </source>
</evidence>
<organism evidence="1 2">
    <name type="scientific">Pseudomonas saponiphila</name>
    <dbReference type="NCBI Taxonomy" id="556534"/>
    <lineage>
        <taxon>Bacteria</taxon>
        <taxon>Pseudomonadati</taxon>
        <taxon>Pseudomonadota</taxon>
        <taxon>Gammaproteobacteria</taxon>
        <taxon>Pseudomonadales</taxon>
        <taxon>Pseudomonadaceae</taxon>
        <taxon>Pseudomonas</taxon>
    </lineage>
</organism>
<dbReference type="GO" id="GO:0000160">
    <property type="term" value="P:phosphorelay signal transduction system"/>
    <property type="evidence" value="ECO:0007669"/>
    <property type="project" value="InterPro"/>
</dbReference>
<sequence>MLKDSHECAPPLPEFLLEAQALLAKSEDCLSHLNLIRNDEEAINCLLASLQSLAQIAARHAISPLAEFALHIHGVLERTAHPVDLNDPILDALRSCLTLMAWQLELVDPHNGQLNLDDSEQLMLIGELTQQVTQNCTCAYPSCSH</sequence>
<dbReference type="RefSeq" id="WP_092312270.1">
    <property type="nucleotide sequence ID" value="NZ_FNTJ01000001.1"/>
</dbReference>
<dbReference type="EMBL" id="FNTJ01000001">
    <property type="protein sequence ID" value="SEB67535.1"/>
    <property type="molecule type" value="Genomic_DNA"/>
</dbReference>
<accession>A0A1H4LB38</accession>
<dbReference type="Proteomes" id="UP000198982">
    <property type="component" value="Unassembled WGS sequence"/>
</dbReference>
<evidence type="ECO:0000313" key="1">
    <source>
        <dbReference type="EMBL" id="SEB67535.1"/>
    </source>
</evidence>
<gene>
    <name evidence="1" type="ORF">SAMN05216178_1797</name>
</gene>
<dbReference type="Gene3D" id="1.20.120.160">
    <property type="entry name" value="HPT domain"/>
    <property type="match status" value="1"/>
</dbReference>
<reference evidence="2" key="1">
    <citation type="submission" date="2016-10" db="EMBL/GenBank/DDBJ databases">
        <authorList>
            <person name="Varghese N."/>
            <person name="Submissions S."/>
        </authorList>
    </citation>
    <scope>NUCLEOTIDE SEQUENCE [LARGE SCALE GENOMIC DNA]</scope>
    <source>
        <strain evidence="2">DSM 9751</strain>
    </source>
</reference>
<protein>
    <recommendedName>
        <fullName evidence="3">CheA signal transduction histidine kinase</fullName>
    </recommendedName>
</protein>
<keyword evidence="2" id="KW-1185">Reference proteome</keyword>